<evidence type="ECO:0000259" key="3">
    <source>
        <dbReference type="PROSITE" id="PS50883"/>
    </source>
</evidence>
<dbReference type="InterPro" id="IPR001633">
    <property type="entry name" value="EAL_dom"/>
</dbReference>
<evidence type="ECO:0000259" key="2">
    <source>
        <dbReference type="PROSITE" id="PS50110"/>
    </source>
</evidence>
<dbReference type="InterPro" id="IPR011006">
    <property type="entry name" value="CheY-like_superfamily"/>
</dbReference>
<sequence length="575" mass="63572">MNSTAQSPCILIVDDSEDDFVLIARQLHKTWPTASLFHAADKAALVDALQQHDADVVICDYSMPELTHDHAADLLEQYRPGTPLILLSGLATEAHGIAAMHAGVRDYVEKSKPERLVPAIRRELDTLRLRREKHLLEQAHRRAVYFDASSGFLNREGLLKALSGLMVNHAQGQDLCLFSIQLSRHQMRGMELDPRARRNMLDRVVGRVREVFPNDILCRWSDTTLVVVSNGFDWAHPDNALLERLSTVETQLNRPFLIENISLRPRMRLGLARPGRDGAHAAELVTHAQAVAGVLELRAFELFRAVESEVHSLAKRRRTIELGLAKGIENHQLVLNFQPIEDLKTGQVCGLEALVRWTHPELGLIMPGEFIQVAEDTGLIEALGDWVIRSAARHVKAFHTAGHPLWCSVNCSVGQLMNPDFPAKAVASIRDSGLDTHWIEFEVTESAAIDHMDNTVAALNQLRAAGCSIAMDDFGTGYASLNYLRLLPMNVLKIDKSFVSDLLDSPSSRKIVQAVIDLAHALSLVVHAEGIETAEQRQALVDMGCDRLQGYLFSKPLGADALLCWLNKGAGPGPA</sequence>
<dbReference type="InterPro" id="IPR035919">
    <property type="entry name" value="EAL_sf"/>
</dbReference>
<feature type="domain" description="Response regulatory" evidence="2">
    <location>
        <begin position="9"/>
        <end position="125"/>
    </location>
</feature>
<dbReference type="SUPFAM" id="SSF52172">
    <property type="entry name" value="CheY-like"/>
    <property type="match status" value="1"/>
</dbReference>
<evidence type="ECO:0000313" key="4">
    <source>
        <dbReference type="EMBL" id="MCQ8897351.1"/>
    </source>
</evidence>
<dbReference type="SUPFAM" id="SSF141868">
    <property type="entry name" value="EAL domain-like"/>
    <property type="match status" value="1"/>
</dbReference>
<dbReference type="PROSITE" id="PS50883">
    <property type="entry name" value="EAL"/>
    <property type="match status" value="1"/>
</dbReference>
<dbReference type="Proteomes" id="UP001204142">
    <property type="component" value="Unassembled WGS sequence"/>
</dbReference>
<dbReference type="CDD" id="cd00156">
    <property type="entry name" value="REC"/>
    <property type="match status" value="1"/>
</dbReference>
<keyword evidence="5" id="KW-1185">Reference proteome</keyword>
<proteinExistence type="predicted"/>
<dbReference type="EMBL" id="JANIGO010000004">
    <property type="protein sequence ID" value="MCQ8897351.1"/>
    <property type="molecule type" value="Genomic_DNA"/>
</dbReference>
<feature type="modified residue" description="4-aspartylphosphate" evidence="1">
    <location>
        <position position="60"/>
    </location>
</feature>
<dbReference type="RefSeq" id="WP_256765147.1">
    <property type="nucleotide sequence ID" value="NZ_JANIGO010000004.1"/>
</dbReference>
<dbReference type="Gene3D" id="3.20.20.450">
    <property type="entry name" value="EAL domain"/>
    <property type="match status" value="1"/>
</dbReference>
<evidence type="ECO:0000313" key="5">
    <source>
        <dbReference type="Proteomes" id="UP001204142"/>
    </source>
</evidence>
<name>A0ABT1WJY2_9BURK</name>
<dbReference type="PANTHER" id="PTHR33121:SF71">
    <property type="entry name" value="OXYGEN SENSOR PROTEIN DOSP"/>
    <property type="match status" value="1"/>
</dbReference>
<dbReference type="PROSITE" id="PS50110">
    <property type="entry name" value="RESPONSE_REGULATORY"/>
    <property type="match status" value="1"/>
</dbReference>
<dbReference type="InterPro" id="IPR043128">
    <property type="entry name" value="Rev_trsase/Diguanyl_cyclase"/>
</dbReference>
<dbReference type="Pfam" id="PF00072">
    <property type="entry name" value="Response_reg"/>
    <property type="match status" value="1"/>
</dbReference>
<dbReference type="InterPro" id="IPR029787">
    <property type="entry name" value="Nucleotide_cyclase"/>
</dbReference>
<keyword evidence="1" id="KW-0597">Phosphoprotein</keyword>
<gene>
    <name evidence="4" type="ORF">NQT62_12995</name>
</gene>
<dbReference type="SMART" id="SM00052">
    <property type="entry name" value="EAL"/>
    <property type="match status" value="1"/>
</dbReference>
<dbReference type="SMART" id="SM00267">
    <property type="entry name" value="GGDEF"/>
    <property type="match status" value="1"/>
</dbReference>
<reference evidence="4 5" key="1">
    <citation type="submission" date="2022-07" db="EMBL/GenBank/DDBJ databases">
        <authorList>
            <person name="Xamxidin M."/>
            <person name="Wu M."/>
        </authorList>
    </citation>
    <scope>NUCLEOTIDE SEQUENCE [LARGE SCALE GENOMIC DNA]</scope>
    <source>
        <strain evidence="4 5">NBRC 111650</strain>
    </source>
</reference>
<comment type="caution">
    <text evidence="4">The sequence shown here is derived from an EMBL/GenBank/DDBJ whole genome shotgun (WGS) entry which is preliminary data.</text>
</comment>
<dbReference type="SUPFAM" id="SSF55073">
    <property type="entry name" value="Nucleotide cyclase"/>
    <property type="match status" value="1"/>
</dbReference>
<dbReference type="PANTHER" id="PTHR33121">
    <property type="entry name" value="CYCLIC DI-GMP PHOSPHODIESTERASE PDEF"/>
    <property type="match status" value="1"/>
</dbReference>
<accession>A0ABT1WJY2</accession>
<feature type="domain" description="EAL" evidence="3">
    <location>
        <begin position="317"/>
        <end position="570"/>
    </location>
</feature>
<organism evidence="4 5">
    <name type="scientific">Limnobacter humi</name>
    <dbReference type="NCBI Taxonomy" id="1778671"/>
    <lineage>
        <taxon>Bacteria</taxon>
        <taxon>Pseudomonadati</taxon>
        <taxon>Pseudomonadota</taxon>
        <taxon>Betaproteobacteria</taxon>
        <taxon>Burkholderiales</taxon>
        <taxon>Burkholderiaceae</taxon>
        <taxon>Limnobacter</taxon>
    </lineage>
</organism>
<protein>
    <submittedName>
        <fullName evidence="4">EAL domain-containing protein</fullName>
    </submittedName>
</protein>
<dbReference type="InterPro" id="IPR000160">
    <property type="entry name" value="GGDEF_dom"/>
</dbReference>
<evidence type="ECO:0000256" key="1">
    <source>
        <dbReference type="PROSITE-ProRule" id="PRU00169"/>
    </source>
</evidence>
<dbReference type="Gene3D" id="3.30.70.270">
    <property type="match status" value="1"/>
</dbReference>
<dbReference type="Gene3D" id="3.40.50.2300">
    <property type="match status" value="1"/>
</dbReference>
<dbReference type="InterPro" id="IPR001789">
    <property type="entry name" value="Sig_transdc_resp-reg_receiver"/>
</dbReference>
<dbReference type="CDD" id="cd01948">
    <property type="entry name" value="EAL"/>
    <property type="match status" value="1"/>
</dbReference>
<dbReference type="InterPro" id="IPR050706">
    <property type="entry name" value="Cyclic-di-GMP_PDE-like"/>
</dbReference>
<dbReference type="Pfam" id="PF00563">
    <property type="entry name" value="EAL"/>
    <property type="match status" value="1"/>
</dbReference>
<dbReference type="SMART" id="SM00448">
    <property type="entry name" value="REC"/>
    <property type="match status" value="1"/>
</dbReference>